<protein>
    <recommendedName>
        <fullName evidence="3">Transposase</fullName>
    </recommendedName>
</protein>
<dbReference type="AlphaFoldDB" id="A0A1H7W343"/>
<keyword evidence="2" id="KW-1185">Reference proteome</keyword>
<dbReference type="EMBL" id="FOAW01000024">
    <property type="protein sequence ID" value="SEM15428.1"/>
    <property type="molecule type" value="Genomic_DNA"/>
</dbReference>
<reference evidence="2" key="1">
    <citation type="submission" date="2016-10" db="EMBL/GenBank/DDBJ databases">
        <authorList>
            <person name="Varghese N."/>
            <person name="Submissions S."/>
        </authorList>
    </citation>
    <scope>NUCLEOTIDE SEQUENCE [LARGE SCALE GENOMIC DNA]</scope>
    <source>
        <strain evidence="2">DSM 44675</strain>
    </source>
</reference>
<evidence type="ECO:0000313" key="2">
    <source>
        <dbReference type="Proteomes" id="UP000198677"/>
    </source>
</evidence>
<dbReference type="RefSeq" id="WP_072752896.1">
    <property type="nucleotide sequence ID" value="NZ_FOAW01000024.1"/>
</dbReference>
<name>A0A1H7W343_9NOCA</name>
<proteinExistence type="predicted"/>
<dbReference type="InterPro" id="IPR009057">
    <property type="entry name" value="Homeodomain-like_sf"/>
</dbReference>
<dbReference type="SUPFAM" id="SSF46689">
    <property type="entry name" value="Homeodomain-like"/>
    <property type="match status" value="1"/>
</dbReference>
<gene>
    <name evidence="1" type="ORF">SAMN05444583_12441</name>
</gene>
<dbReference type="OrthoDB" id="4471642at2"/>
<evidence type="ECO:0000313" key="1">
    <source>
        <dbReference type="EMBL" id="SEM15428.1"/>
    </source>
</evidence>
<organism evidence="1 2">
    <name type="scientific">Rhodococcus maanshanensis</name>
    <dbReference type="NCBI Taxonomy" id="183556"/>
    <lineage>
        <taxon>Bacteria</taxon>
        <taxon>Bacillati</taxon>
        <taxon>Actinomycetota</taxon>
        <taxon>Actinomycetes</taxon>
        <taxon>Mycobacteriales</taxon>
        <taxon>Nocardiaceae</taxon>
        <taxon>Rhodococcus</taxon>
    </lineage>
</organism>
<dbReference type="Gene3D" id="1.10.10.10">
    <property type="entry name" value="Winged helix-like DNA-binding domain superfamily/Winged helix DNA-binding domain"/>
    <property type="match status" value="1"/>
</dbReference>
<accession>A0A1H7W343</accession>
<dbReference type="Proteomes" id="UP000198677">
    <property type="component" value="Unassembled WGS sequence"/>
</dbReference>
<sequence length="93" mass="10768">MSRGYTDSTRTWAIHTYRQTRDQYRSRLECCAAIAADVGAHANTVVRWVNDELGRPRVVSEEDLPQRVRDLEGEVRRLRQANRELSERISLGP</sequence>
<evidence type="ECO:0008006" key="3">
    <source>
        <dbReference type="Google" id="ProtNLM"/>
    </source>
</evidence>
<dbReference type="InterPro" id="IPR036388">
    <property type="entry name" value="WH-like_DNA-bd_sf"/>
</dbReference>